<organism evidence="1 2">
    <name type="scientific">Candidatus Nitrospira nitrificans</name>
    <dbReference type="NCBI Taxonomy" id="1742973"/>
    <lineage>
        <taxon>Bacteria</taxon>
        <taxon>Pseudomonadati</taxon>
        <taxon>Nitrospirota</taxon>
        <taxon>Nitrospiria</taxon>
        <taxon>Nitrospirales</taxon>
        <taxon>Nitrospiraceae</taxon>
        <taxon>Nitrospira</taxon>
    </lineage>
</organism>
<evidence type="ECO:0000313" key="2">
    <source>
        <dbReference type="Proteomes" id="UP000198736"/>
    </source>
</evidence>
<dbReference type="Proteomes" id="UP000198736">
    <property type="component" value="Unassembled WGS sequence"/>
</dbReference>
<reference evidence="2" key="1">
    <citation type="submission" date="2015-10" db="EMBL/GenBank/DDBJ databases">
        <authorList>
            <person name="Luecker S."/>
            <person name="Luecker S."/>
        </authorList>
    </citation>
    <scope>NUCLEOTIDE SEQUENCE [LARGE SCALE GENOMIC DNA]</scope>
</reference>
<accession>A0A0S4LD54</accession>
<protein>
    <submittedName>
        <fullName evidence="1">Uncharacterized protein</fullName>
    </submittedName>
</protein>
<dbReference type="EMBL" id="CZPZ01000012">
    <property type="protein sequence ID" value="CUS35612.1"/>
    <property type="molecule type" value="Genomic_DNA"/>
</dbReference>
<dbReference type="AlphaFoldDB" id="A0A0S4LD54"/>
<proteinExistence type="predicted"/>
<evidence type="ECO:0000313" key="1">
    <source>
        <dbReference type="EMBL" id="CUS35612.1"/>
    </source>
</evidence>
<keyword evidence="2" id="KW-1185">Reference proteome</keyword>
<name>A0A0S4LD54_9BACT</name>
<gene>
    <name evidence="1" type="ORF">COMA2_20356</name>
</gene>
<sequence length="27" mass="3447">MQEEYNAQGGSLMNEERYIDRFWKWHK</sequence>